<gene>
    <name evidence="2" type="ORF">FRX31_024228</name>
</gene>
<evidence type="ECO:0000313" key="2">
    <source>
        <dbReference type="EMBL" id="KAF5186185.1"/>
    </source>
</evidence>
<evidence type="ECO:0000313" key="3">
    <source>
        <dbReference type="Proteomes" id="UP000554482"/>
    </source>
</evidence>
<sequence length="164" mass="19136">MFWLGEHTNILRKITGAEERFPRVARWDMKEVMNMVIQNPKLNWEGMKVMPNLCELSEEEMKLLKPSENVVEEEIDLKTENQRLKKENEELRIEIQELKAEIGHLKTKDKDDGNGDKQENRDDDDGNGGKHENHDNDQIDDNGDDKSEDYDNGDDKSEGDEYTT</sequence>
<comment type="caution">
    <text evidence="2">The sequence shown here is derived from an EMBL/GenBank/DDBJ whole genome shotgun (WGS) entry which is preliminary data.</text>
</comment>
<name>A0A7J6VPR0_THATH</name>
<reference evidence="2 3" key="1">
    <citation type="submission" date="2020-06" db="EMBL/GenBank/DDBJ databases">
        <title>Transcriptomic and genomic resources for Thalictrum thalictroides and T. hernandezii: Facilitating candidate gene discovery in an emerging model plant lineage.</title>
        <authorList>
            <person name="Arias T."/>
            <person name="Riano-Pachon D.M."/>
            <person name="Di Stilio V.S."/>
        </authorList>
    </citation>
    <scope>NUCLEOTIDE SEQUENCE [LARGE SCALE GENOMIC DNA]</scope>
    <source>
        <strain evidence="3">cv. WT478/WT964</strain>
        <tissue evidence="2">Leaves</tissue>
    </source>
</reference>
<protein>
    <submittedName>
        <fullName evidence="2">Uncharacterized protein</fullName>
    </submittedName>
</protein>
<dbReference type="AlphaFoldDB" id="A0A7J6VPR0"/>
<feature type="compositionally biased region" description="Basic and acidic residues" evidence="1">
    <location>
        <begin position="100"/>
        <end position="120"/>
    </location>
</feature>
<feature type="compositionally biased region" description="Acidic residues" evidence="1">
    <location>
        <begin position="138"/>
        <end position="164"/>
    </location>
</feature>
<feature type="compositionally biased region" description="Basic and acidic residues" evidence="1">
    <location>
        <begin position="127"/>
        <end position="137"/>
    </location>
</feature>
<keyword evidence="3" id="KW-1185">Reference proteome</keyword>
<feature type="region of interest" description="Disordered" evidence="1">
    <location>
        <begin position="100"/>
        <end position="164"/>
    </location>
</feature>
<dbReference type="EMBL" id="JABWDY010029711">
    <property type="protein sequence ID" value="KAF5186185.1"/>
    <property type="molecule type" value="Genomic_DNA"/>
</dbReference>
<proteinExistence type="predicted"/>
<organism evidence="2 3">
    <name type="scientific">Thalictrum thalictroides</name>
    <name type="common">Rue-anemone</name>
    <name type="synonym">Anemone thalictroides</name>
    <dbReference type="NCBI Taxonomy" id="46969"/>
    <lineage>
        <taxon>Eukaryota</taxon>
        <taxon>Viridiplantae</taxon>
        <taxon>Streptophyta</taxon>
        <taxon>Embryophyta</taxon>
        <taxon>Tracheophyta</taxon>
        <taxon>Spermatophyta</taxon>
        <taxon>Magnoliopsida</taxon>
        <taxon>Ranunculales</taxon>
        <taxon>Ranunculaceae</taxon>
        <taxon>Thalictroideae</taxon>
        <taxon>Thalictrum</taxon>
    </lineage>
</organism>
<dbReference type="Proteomes" id="UP000554482">
    <property type="component" value="Unassembled WGS sequence"/>
</dbReference>
<evidence type="ECO:0000256" key="1">
    <source>
        <dbReference type="SAM" id="MobiDB-lite"/>
    </source>
</evidence>
<accession>A0A7J6VPR0</accession>